<evidence type="ECO:0000256" key="6">
    <source>
        <dbReference type="SAM" id="MobiDB-lite"/>
    </source>
</evidence>
<evidence type="ECO:0000256" key="3">
    <source>
        <dbReference type="ARBA" id="ARBA00023315"/>
    </source>
</evidence>
<evidence type="ECO:0000259" key="7">
    <source>
        <dbReference type="Pfam" id="PF00755"/>
    </source>
</evidence>
<dbReference type="PANTHER" id="PTHR22589">
    <property type="entry name" value="CARNITINE O-ACYLTRANSFERASE"/>
    <property type="match status" value="1"/>
</dbReference>
<evidence type="ECO:0000313" key="8">
    <source>
        <dbReference type="EMBL" id="QKW49528.1"/>
    </source>
</evidence>
<dbReference type="Proteomes" id="UP000509303">
    <property type="component" value="Chromosome"/>
</dbReference>
<feature type="compositionally biased region" description="Low complexity" evidence="6">
    <location>
        <begin position="17"/>
        <end position="34"/>
    </location>
</feature>
<dbReference type="Pfam" id="PF00755">
    <property type="entry name" value="Carn_acyltransf"/>
    <property type="match status" value="1"/>
</dbReference>
<dbReference type="Gene3D" id="3.30.559.70">
    <property type="entry name" value="Choline/Carnitine o-acyltransferase, domain 2"/>
    <property type="match status" value="1"/>
</dbReference>
<dbReference type="EMBL" id="CP054929">
    <property type="protein sequence ID" value="QKW49528.1"/>
    <property type="molecule type" value="Genomic_DNA"/>
</dbReference>
<keyword evidence="9" id="KW-1185">Reference proteome</keyword>
<reference evidence="8 9" key="1">
    <citation type="submission" date="2020-06" db="EMBL/GenBank/DDBJ databases">
        <title>Genome mining for natural products.</title>
        <authorList>
            <person name="Zhang B."/>
            <person name="Shi J."/>
            <person name="Ge H."/>
        </authorList>
    </citation>
    <scope>NUCLEOTIDE SEQUENCE [LARGE SCALE GENOMIC DNA]</scope>
    <source>
        <strain evidence="8 9">NA00687</strain>
    </source>
</reference>
<name>A0A7H8N6B8_9ACTN</name>
<dbReference type="InterPro" id="IPR000542">
    <property type="entry name" value="Carn_acyl_trans"/>
</dbReference>
<dbReference type="AlphaFoldDB" id="A0A7H8N6B8"/>
<dbReference type="PROSITE" id="PS00440">
    <property type="entry name" value="ACYLTRANSF_C_2"/>
    <property type="match status" value="1"/>
</dbReference>
<proteinExistence type="inferred from homology"/>
<dbReference type="InterPro" id="IPR023213">
    <property type="entry name" value="CAT-like_dom_sf"/>
</dbReference>
<keyword evidence="3 5" id="KW-0012">Acyltransferase</keyword>
<sequence length="657" mass="71552">MHTSQETNPTPTGRGVAGAHGATAPAPDPAGAPTFAHEDVLPRVPLPTLEESCERFLAWCAPLLTAEERAATEAEVAAFAAEGGVGRTLQAALAEYDASEGVHSWLDTFWPYRYLGRRDRIALNANFFFLFQDVEGVEGAQDDQGAQSVQDGQGVRDSEVRDPDQPQVERAAGLIAGAVHYKRLLDQERVPPLVQRGQPQSMEQNKYLFSTTRIPGPEQDTVRAPYTAQWPGPSRARHIVVFHRGHMFRLDVIGPDGTPHSLADLTAGLRAVRAAGAQPPAPDTSVGHLTTMARAEWAAARDALLACHPRNAAALDDVETALFCLCLEDFAPADTQQACDELLYGDRGNRWFDKALSLIVFADGRAGVNVEHCELDGTTILSFVDAVLGTPASEHASRAGARTQGAPTPRPIHFELDAALRAQVRSAADAFAEYGENTATRTVSFDDFGAQHAKSLRVSPDAFVQLAYQLAHQRAKGRLGATYESIATRQYRRGRTEAMRVVTPRIQRFVAAMEDPAADAATRRAALRSAADQHVTRARECQLGQAPEQHLWELELIQRRRGAELGVAEQPALYRSPGWVIMRDDYLSTSSAPSAHIQYFGFGSTSPRCIGVAYVLLPDHFHVYLSTPRPVADQMHAFAAELRTAVAEMRALLNAPE</sequence>
<organism evidence="8 9">
    <name type="scientific">Streptomyces buecherae</name>
    <dbReference type="NCBI Taxonomy" id="2763006"/>
    <lineage>
        <taxon>Bacteria</taxon>
        <taxon>Bacillati</taxon>
        <taxon>Actinomycetota</taxon>
        <taxon>Actinomycetes</taxon>
        <taxon>Kitasatosporales</taxon>
        <taxon>Streptomycetaceae</taxon>
        <taxon>Streptomyces</taxon>
    </lineage>
</organism>
<feature type="domain" description="Choline/carnitine acyltransferase" evidence="7">
    <location>
        <begin position="44"/>
        <end position="643"/>
    </location>
</feature>
<dbReference type="Gene3D" id="3.30.559.10">
    <property type="entry name" value="Chloramphenicol acetyltransferase-like domain"/>
    <property type="match status" value="1"/>
</dbReference>
<evidence type="ECO:0000256" key="5">
    <source>
        <dbReference type="RuleBase" id="RU003801"/>
    </source>
</evidence>
<feature type="active site" description="Proton acceptor" evidence="4">
    <location>
        <position position="372"/>
    </location>
</feature>
<accession>A0A7H8N6B8</accession>
<keyword evidence="2 5" id="KW-0808">Transferase</keyword>
<evidence type="ECO:0000313" key="9">
    <source>
        <dbReference type="Proteomes" id="UP000509303"/>
    </source>
</evidence>
<dbReference type="InterPro" id="IPR042231">
    <property type="entry name" value="Cho/carn_acyl_trans_2"/>
</dbReference>
<feature type="compositionally biased region" description="Polar residues" evidence="6">
    <location>
        <begin position="1"/>
        <end position="11"/>
    </location>
</feature>
<evidence type="ECO:0000256" key="4">
    <source>
        <dbReference type="PIRSR" id="PIRSR600542-1"/>
    </source>
</evidence>
<dbReference type="GO" id="GO:0016746">
    <property type="term" value="F:acyltransferase activity"/>
    <property type="evidence" value="ECO:0007669"/>
    <property type="project" value="UniProtKB-KW"/>
</dbReference>
<feature type="region of interest" description="Disordered" evidence="6">
    <location>
        <begin position="141"/>
        <end position="167"/>
    </location>
</feature>
<evidence type="ECO:0000256" key="1">
    <source>
        <dbReference type="ARBA" id="ARBA00005232"/>
    </source>
</evidence>
<feature type="compositionally biased region" description="Basic and acidic residues" evidence="6">
    <location>
        <begin position="154"/>
        <end position="164"/>
    </location>
</feature>
<dbReference type="RefSeq" id="WP_176161262.1">
    <property type="nucleotide sequence ID" value="NZ_CP054929.1"/>
</dbReference>
<comment type="similarity">
    <text evidence="1 5">Belongs to the carnitine/choline acetyltransferase family.</text>
</comment>
<dbReference type="SUPFAM" id="SSF52777">
    <property type="entry name" value="CoA-dependent acyltransferases"/>
    <property type="match status" value="2"/>
</dbReference>
<gene>
    <name evidence="8" type="ORF">HUT08_08130</name>
</gene>
<feature type="region of interest" description="Disordered" evidence="6">
    <location>
        <begin position="1"/>
        <end position="34"/>
    </location>
</feature>
<dbReference type="InterPro" id="IPR039551">
    <property type="entry name" value="Cho/carn_acyl_trans"/>
</dbReference>
<evidence type="ECO:0000256" key="2">
    <source>
        <dbReference type="ARBA" id="ARBA00022679"/>
    </source>
</evidence>
<protein>
    <submittedName>
        <fullName evidence="8">Choline/carnitine O-acyltransferase</fullName>
    </submittedName>
</protein>